<evidence type="ECO:0000313" key="2">
    <source>
        <dbReference type="Proteomes" id="UP000828390"/>
    </source>
</evidence>
<keyword evidence="2" id="KW-1185">Reference proteome</keyword>
<comment type="caution">
    <text evidence="1">The sequence shown here is derived from an EMBL/GenBank/DDBJ whole genome shotgun (WGS) entry which is preliminary data.</text>
</comment>
<dbReference type="Proteomes" id="UP000828390">
    <property type="component" value="Unassembled WGS sequence"/>
</dbReference>
<protein>
    <submittedName>
        <fullName evidence="1">Uncharacterized protein</fullName>
    </submittedName>
</protein>
<reference evidence="1" key="2">
    <citation type="submission" date="2020-11" db="EMBL/GenBank/DDBJ databases">
        <authorList>
            <person name="McCartney M.A."/>
            <person name="Auch B."/>
            <person name="Kono T."/>
            <person name="Mallez S."/>
            <person name="Becker A."/>
            <person name="Gohl D.M."/>
            <person name="Silverstein K.A.T."/>
            <person name="Koren S."/>
            <person name="Bechman K.B."/>
            <person name="Herman A."/>
            <person name="Abrahante J.E."/>
            <person name="Garbe J."/>
        </authorList>
    </citation>
    <scope>NUCLEOTIDE SEQUENCE</scope>
    <source>
        <strain evidence="1">Duluth1</strain>
        <tissue evidence="1">Whole animal</tissue>
    </source>
</reference>
<name>A0A9D4E8Y4_DREPO</name>
<reference evidence="1" key="1">
    <citation type="journal article" date="2019" name="bioRxiv">
        <title>The Genome of the Zebra Mussel, Dreissena polymorpha: A Resource for Invasive Species Research.</title>
        <authorList>
            <person name="McCartney M.A."/>
            <person name="Auch B."/>
            <person name="Kono T."/>
            <person name="Mallez S."/>
            <person name="Zhang Y."/>
            <person name="Obille A."/>
            <person name="Becker A."/>
            <person name="Abrahante J.E."/>
            <person name="Garbe J."/>
            <person name="Badalamenti J.P."/>
            <person name="Herman A."/>
            <person name="Mangelson H."/>
            <person name="Liachko I."/>
            <person name="Sullivan S."/>
            <person name="Sone E.D."/>
            <person name="Koren S."/>
            <person name="Silverstein K.A.T."/>
            <person name="Beckman K.B."/>
            <person name="Gohl D.M."/>
        </authorList>
    </citation>
    <scope>NUCLEOTIDE SEQUENCE</scope>
    <source>
        <strain evidence="1">Duluth1</strain>
        <tissue evidence="1">Whole animal</tissue>
    </source>
</reference>
<evidence type="ECO:0000313" key="1">
    <source>
        <dbReference type="EMBL" id="KAH3776124.1"/>
    </source>
</evidence>
<dbReference type="AlphaFoldDB" id="A0A9D4E8Y4"/>
<organism evidence="1 2">
    <name type="scientific">Dreissena polymorpha</name>
    <name type="common">Zebra mussel</name>
    <name type="synonym">Mytilus polymorpha</name>
    <dbReference type="NCBI Taxonomy" id="45954"/>
    <lineage>
        <taxon>Eukaryota</taxon>
        <taxon>Metazoa</taxon>
        <taxon>Spiralia</taxon>
        <taxon>Lophotrochozoa</taxon>
        <taxon>Mollusca</taxon>
        <taxon>Bivalvia</taxon>
        <taxon>Autobranchia</taxon>
        <taxon>Heteroconchia</taxon>
        <taxon>Euheterodonta</taxon>
        <taxon>Imparidentia</taxon>
        <taxon>Neoheterodontei</taxon>
        <taxon>Myida</taxon>
        <taxon>Dreissenoidea</taxon>
        <taxon>Dreissenidae</taxon>
        <taxon>Dreissena</taxon>
    </lineage>
</organism>
<dbReference type="EMBL" id="JAIWYP010000009">
    <property type="protein sequence ID" value="KAH3776124.1"/>
    <property type="molecule type" value="Genomic_DNA"/>
</dbReference>
<accession>A0A9D4E8Y4</accession>
<sequence length="149" mass="16797">MEARSLRTNLIFSGRSETPSGPNETLFRIILEFIKNKLLMEPDKVGIFEACGIGGTSFDISRDYPRDISDARKNLWPEFNAARDKYGANNVKMSFPSALVIHRGSVKNIFSDRNSTLRGSTKADVTAHVEERFQQLLGMLTLTRDRGTR</sequence>
<proteinExistence type="predicted"/>
<gene>
    <name evidence="1" type="ORF">DPMN_177538</name>
</gene>